<feature type="signal peptide" evidence="1">
    <location>
        <begin position="1"/>
        <end position="19"/>
    </location>
</feature>
<dbReference type="SUPFAM" id="SSF53187">
    <property type="entry name" value="Zn-dependent exopeptidases"/>
    <property type="match status" value="1"/>
</dbReference>
<keyword evidence="4" id="KW-1185">Reference proteome</keyword>
<comment type="caution">
    <text evidence="3">The sequence shown here is derived from an EMBL/GenBank/DDBJ whole genome shotgun (WGS) entry which is preliminary data.</text>
</comment>
<protein>
    <submittedName>
        <fullName evidence="3">M28 family peptidase</fullName>
    </submittedName>
</protein>
<evidence type="ECO:0000259" key="2">
    <source>
        <dbReference type="Pfam" id="PF04389"/>
    </source>
</evidence>
<reference evidence="3 4" key="1">
    <citation type="submission" date="2020-12" db="EMBL/GenBank/DDBJ databases">
        <title>Aureibaculum luteum sp. nov. and Aureibaculum flavum sp. nov., novel members of the family Flavobacteriaceae isolated from Antarctic intertidal sediments.</title>
        <authorList>
            <person name="He X."/>
            <person name="Zhang X."/>
        </authorList>
    </citation>
    <scope>NUCLEOTIDE SEQUENCE [LARGE SCALE GENOMIC DNA]</scope>
    <source>
        <strain evidence="3 4">A20</strain>
    </source>
</reference>
<dbReference type="Gene3D" id="3.40.630.10">
    <property type="entry name" value="Zn peptidases"/>
    <property type="match status" value="1"/>
</dbReference>
<dbReference type="EMBL" id="JAEHFJ010000014">
    <property type="protein sequence ID" value="MBJ2176334.1"/>
    <property type="molecule type" value="Genomic_DNA"/>
</dbReference>
<dbReference type="Pfam" id="PF04389">
    <property type="entry name" value="Peptidase_M28"/>
    <property type="match status" value="1"/>
</dbReference>
<dbReference type="PANTHER" id="PTHR12147:SF26">
    <property type="entry name" value="PEPTIDASE M28 DOMAIN-CONTAINING PROTEIN"/>
    <property type="match status" value="1"/>
</dbReference>
<evidence type="ECO:0000313" key="4">
    <source>
        <dbReference type="Proteomes" id="UP000623301"/>
    </source>
</evidence>
<dbReference type="RefSeq" id="WP_198842931.1">
    <property type="nucleotide sequence ID" value="NZ_JAEHFJ010000014.1"/>
</dbReference>
<dbReference type="InterPro" id="IPR045175">
    <property type="entry name" value="M28_fam"/>
</dbReference>
<feature type="domain" description="Peptidase M28" evidence="2">
    <location>
        <begin position="89"/>
        <end position="298"/>
    </location>
</feature>
<dbReference type="InterPro" id="IPR007484">
    <property type="entry name" value="Peptidase_M28"/>
</dbReference>
<accession>A0ABS0WWH5</accession>
<feature type="chain" id="PRO_5045133458" evidence="1">
    <location>
        <begin position="20"/>
        <end position="312"/>
    </location>
</feature>
<name>A0ABS0WWH5_9FLAO</name>
<evidence type="ECO:0000256" key="1">
    <source>
        <dbReference type="SAM" id="SignalP"/>
    </source>
</evidence>
<evidence type="ECO:0000313" key="3">
    <source>
        <dbReference type="EMBL" id="MBJ2176334.1"/>
    </source>
</evidence>
<proteinExistence type="predicted"/>
<dbReference type="PANTHER" id="PTHR12147">
    <property type="entry name" value="METALLOPEPTIDASE M28 FAMILY MEMBER"/>
    <property type="match status" value="1"/>
</dbReference>
<sequence>MRNLCFIILLATFVSCTHSQNNTKTTLQFTDTVRVLNDLVNITNTQKPRNYKNITTLDSVANYIKSEFIKVCDTTAFQNFDVENKTYKNVIGSIGIENKERIIIGAHYDVYGNHTGADDNASGVAGILELARLLSKEKLNYRIDFVAYTLEEPPFFRTAQMGSAIHAHYLNENKIPVKGMICLEMIGYYNDQPNSQEYPIPGMSLIYGNKADYITVVQHKNSGEFSNEFNQLFKSKKIIKTESLKGNSMLPGVDFSDHLNYWNLNYDAVMITNTAFYRNKNYHKKGDLLSTLNLHKMALVIEQLYLTIQSLK</sequence>
<dbReference type="PROSITE" id="PS51257">
    <property type="entry name" value="PROKAR_LIPOPROTEIN"/>
    <property type="match status" value="1"/>
</dbReference>
<dbReference type="Proteomes" id="UP000623301">
    <property type="component" value="Unassembled WGS sequence"/>
</dbReference>
<organism evidence="3 4">
    <name type="scientific">Aureibaculum flavum</name>
    <dbReference type="NCBI Taxonomy" id="2795986"/>
    <lineage>
        <taxon>Bacteria</taxon>
        <taxon>Pseudomonadati</taxon>
        <taxon>Bacteroidota</taxon>
        <taxon>Flavobacteriia</taxon>
        <taxon>Flavobacteriales</taxon>
        <taxon>Flavobacteriaceae</taxon>
        <taxon>Aureibaculum</taxon>
    </lineage>
</organism>
<gene>
    <name evidence="3" type="ORF">JBL43_18930</name>
</gene>
<keyword evidence="1" id="KW-0732">Signal</keyword>